<sequence length="348" mass="37217">MKASLIFLLLTFALSAQAEEGITLSPEQQAAVGIETRAITPAPAQYRYLVPGEVLVDQYRSYLASPRLPSVVLSRHTALGDHVVKGAVLVTLFSAELAEAQGDYLSARPEWQRVKGLGKAAVGEQRFVDTKSRFDASLAKLRGYGLDEGDIAVTPLGQYPLRSAIDGVVLSDSFQQGQAVAPGEALVQVADEASLWVQAQLPGTSTLDIPKGTKALVSTGDTAWPASVSQAGHTLDPVTRTRTVRLSLPNPQHALHAGMYVDVAFLFETPAPVMALPQEALIRSSDGDWTVFVEPEPGHFEAREVTLGKVLDDQQQVLDLEPGTKVAVKGAFYIASELAKAGFSAHNH</sequence>
<dbReference type="Pfam" id="PF25954">
    <property type="entry name" value="Beta-barrel_RND_2"/>
    <property type="match status" value="1"/>
</dbReference>
<dbReference type="GO" id="GO:0015679">
    <property type="term" value="P:plasma membrane copper ion transport"/>
    <property type="evidence" value="ECO:0007669"/>
    <property type="project" value="TreeGrafter"/>
</dbReference>
<comment type="caution">
    <text evidence="5">The sequence shown here is derived from an EMBL/GenBank/DDBJ whole genome shotgun (WGS) entry which is preliminary data.</text>
</comment>
<evidence type="ECO:0000313" key="5">
    <source>
        <dbReference type="EMBL" id="ROQ27465.1"/>
    </source>
</evidence>
<dbReference type="GO" id="GO:0030288">
    <property type="term" value="C:outer membrane-bounded periplasmic space"/>
    <property type="evidence" value="ECO:0007669"/>
    <property type="project" value="TreeGrafter"/>
</dbReference>
<protein>
    <submittedName>
        <fullName evidence="5">RND family efflux transporter MFP subunit</fullName>
    </submittedName>
</protein>
<keyword evidence="6" id="KW-1185">Reference proteome</keyword>
<keyword evidence="1" id="KW-0813">Transport</keyword>
<feature type="signal peptide" evidence="2">
    <location>
        <begin position="1"/>
        <end position="18"/>
    </location>
</feature>
<dbReference type="InterPro" id="IPR051909">
    <property type="entry name" value="MFP_Cation_Efflux"/>
</dbReference>
<dbReference type="Pfam" id="PF25973">
    <property type="entry name" value="BSH_CzcB"/>
    <property type="match status" value="1"/>
</dbReference>
<dbReference type="EMBL" id="RJUL01000004">
    <property type="protein sequence ID" value="ROQ27465.1"/>
    <property type="molecule type" value="Genomic_DNA"/>
</dbReference>
<evidence type="ECO:0000259" key="3">
    <source>
        <dbReference type="Pfam" id="PF25954"/>
    </source>
</evidence>
<dbReference type="GO" id="GO:0046914">
    <property type="term" value="F:transition metal ion binding"/>
    <property type="evidence" value="ECO:0007669"/>
    <property type="project" value="TreeGrafter"/>
</dbReference>
<dbReference type="PANTHER" id="PTHR30097">
    <property type="entry name" value="CATION EFFLUX SYSTEM PROTEIN CUSB"/>
    <property type="match status" value="1"/>
</dbReference>
<evidence type="ECO:0000256" key="2">
    <source>
        <dbReference type="SAM" id="SignalP"/>
    </source>
</evidence>
<evidence type="ECO:0000259" key="4">
    <source>
        <dbReference type="Pfam" id="PF25973"/>
    </source>
</evidence>
<dbReference type="InterPro" id="IPR058647">
    <property type="entry name" value="BSH_CzcB-like"/>
</dbReference>
<name>A0A3N1PFN0_9GAMM</name>
<dbReference type="SUPFAM" id="SSF111369">
    <property type="entry name" value="HlyD-like secretion proteins"/>
    <property type="match status" value="1"/>
</dbReference>
<evidence type="ECO:0000313" key="6">
    <source>
        <dbReference type="Proteomes" id="UP000268033"/>
    </source>
</evidence>
<proteinExistence type="predicted"/>
<dbReference type="PANTHER" id="PTHR30097:SF15">
    <property type="entry name" value="CATION EFFLUX SYSTEM PROTEIN CUSB"/>
    <property type="match status" value="1"/>
</dbReference>
<feature type="domain" description="CusB-like beta-barrel" evidence="3">
    <location>
        <begin position="195"/>
        <end position="265"/>
    </location>
</feature>
<reference evidence="5 6" key="1">
    <citation type="submission" date="2018-11" db="EMBL/GenBank/DDBJ databases">
        <title>Genomic Encyclopedia of Type Strains, Phase IV (KMG-IV): sequencing the most valuable type-strain genomes for metagenomic binning, comparative biology and taxonomic classification.</title>
        <authorList>
            <person name="Goeker M."/>
        </authorList>
    </citation>
    <scope>NUCLEOTIDE SEQUENCE [LARGE SCALE GENOMIC DNA]</scope>
    <source>
        <strain evidence="5 6">DSM 21945</strain>
    </source>
</reference>
<dbReference type="RefSeq" id="WP_123421323.1">
    <property type="nucleotide sequence ID" value="NZ_RJUL01000004.1"/>
</dbReference>
<dbReference type="InterPro" id="IPR058792">
    <property type="entry name" value="Beta-barrel_RND_2"/>
</dbReference>
<gene>
    <name evidence="5" type="ORF">EDC28_104115</name>
</gene>
<accession>A0A3N1PFN0</accession>
<dbReference type="GO" id="GO:0060003">
    <property type="term" value="P:copper ion export"/>
    <property type="evidence" value="ECO:0007669"/>
    <property type="project" value="TreeGrafter"/>
</dbReference>
<dbReference type="Proteomes" id="UP000268033">
    <property type="component" value="Unassembled WGS sequence"/>
</dbReference>
<evidence type="ECO:0000256" key="1">
    <source>
        <dbReference type="ARBA" id="ARBA00022448"/>
    </source>
</evidence>
<dbReference type="Gene3D" id="2.40.30.170">
    <property type="match status" value="1"/>
</dbReference>
<dbReference type="AlphaFoldDB" id="A0A3N1PFN0"/>
<dbReference type="Gene3D" id="2.40.420.20">
    <property type="match status" value="1"/>
</dbReference>
<feature type="chain" id="PRO_5018003384" evidence="2">
    <location>
        <begin position="19"/>
        <end position="348"/>
    </location>
</feature>
<dbReference type="STRING" id="584787.GCA_001247655_02554"/>
<feature type="domain" description="CzcB-like barrel-sandwich hybrid" evidence="4">
    <location>
        <begin position="65"/>
        <end position="191"/>
    </location>
</feature>
<organism evidence="5 6">
    <name type="scientific">Gallaecimonas pentaromativorans</name>
    <dbReference type="NCBI Taxonomy" id="584787"/>
    <lineage>
        <taxon>Bacteria</taxon>
        <taxon>Pseudomonadati</taxon>
        <taxon>Pseudomonadota</taxon>
        <taxon>Gammaproteobacteria</taxon>
        <taxon>Enterobacterales</taxon>
        <taxon>Gallaecimonadaceae</taxon>
        <taxon>Gallaecimonas</taxon>
    </lineage>
</organism>
<keyword evidence="2" id="KW-0732">Signal</keyword>